<protein>
    <submittedName>
        <fullName evidence="6">HipA N-terminal domain-containing protein</fullName>
    </submittedName>
</protein>
<evidence type="ECO:0000313" key="6">
    <source>
        <dbReference type="EMBL" id="SMF49876.1"/>
    </source>
</evidence>
<dbReference type="RefSeq" id="WP_085228524.1">
    <property type="nucleotide sequence ID" value="NZ_BSQD01000010.1"/>
</dbReference>
<keyword evidence="7" id="KW-1185">Reference proteome</keyword>
<dbReference type="STRING" id="28094.SAMN06295900_108190"/>
<dbReference type="OrthoDB" id="9805913at2"/>
<dbReference type="InterPro" id="IPR012893">
    <property type="entry name" value="HipA-like_C"/>
</dbReference>
<comment type="similarity">
    <text evidence="1">Belongs to the HipA Ser/Thr kinase family.</text>
</comment>
<dbReference type="EMBL" id="FXAH01000008">
    <property type="protein sequence ID" value="SMF49876.1"/>
    <property type="molecule type" value="Genomic_DNA"/>
</dbReference>
<dbReference type="InterPro" id="IPR017508">
    <property type="entry name" value="HipA_N1"/>
</dbReference>
<dbReference type="PANTHER" id="PTHR37419">
    <property type="entry name" value="SERINE/THREONINE-PROTEIN KINASE TOXIN HIPA"/>
    <property type="match status" value="1"/>
</dbReference>
<accession>A0A1X7FC72</accession>
<evidence type="ECO:0000259" key="4">
    <source>
        <dbReference type="Pfam" id="PF07804"/>
    </source>
</evidence>
<dbReference type="AlphaFoldDB" id="A0A1X7FC72"/>
<sequence length="428" mass="46879">MAARTLIAWANGRRVGTLTDDDGIWSFAYDAEWASSPDAFPIAPAFPLNSESVTDGARDRPVQWFFDNLLPEEAMRVALAREAKLDASDAWGLLAYYGRESAGALTLLPDGDADLPGSRVPLSFEQLEARIRAMPRHALTAQAPKRMSAAGAQQKLLVILEGSHPDYSLFEPQGAQPSMHLLKPDMRVNGYPHSAINEFFCMRLAARLGLRVPATHFIRVPSACYVVDRFDRNTATDPAGRLHTLDAMQLLNKDKAFKYANATVTSLTECIDKLGAKGGARLALFRWAVFNVLIGNADAHLKNLSFFSTSVGYELAPFYDLVSTAAYNTPTYSEGGERWPDCELSMRIGEAIRFSEVGRADVLLMAEQLGMPRTGAERELDDLLRGLGKAIARVKADVSEIARPDAGEIRLLATIEHLPLAEMARALA</sequence>
<organism evidence="6 7">
    <name type="scientific">Trinickia caryophylli</name>
    <name type="common">Paraburkholderia caryophylli</name>
    <dbReference type="NCBI Taxonomy" id="28094"/>
    <lineage>
        <taxon>Bacteria</taxon>
        <taxon>Pseudomonadati</taxon>
        <taxon>Pseudomonadota</taxon>
        <taxon>Betaproteobacteria</taxon>
        <taxon>Burkholderiales</taxon>
        <taxon>Burkholderiaceae</taxon>
        <taxon>Trinickia</taxon>
    </lineage>
</organism>
<keyword evidence="3" id="KW-0418">Kinase</keyword>
<dbReference type="GO" id="GO:0005829">
    <property type="term" value="C:cytosol"/>
    <property type="evidence" value="ECO:0007669"/>
    <property type="project" value="TreeGrafter"/>
</dbReference>
<dbReference type="Gene3D" id="1.10.1070.20">
    <property type="match status" value="1"/>
</dbReference>
<feature type="domain" description="HipA N-terminal subdomain 1" evidence="5">
    <location>
        <begin position="7"/>
        <end position="107"/>
    </location>
</feature>
<dbReference type="Pfam" id="PF13657">
    <property type="entry name" value="Couple_hipA"/>
    <property type="match status" value="1"/>
</dbReference>
<evidence type="ECO:0000256" key="2">
    <source>
        <dbReference type="ARBA" id="ARBA00022679"/>
    </source>
</evidence>
<evidence type="ECO:0000313" key="7">
    <source>
        <dbReference type="Proteomes" id="UP000192911"/>
    </source>
</evidence>
<feature type="domain" description="HipA-like C-terminal" evidence="4">
    <location>
        <begin position="147"/>
        <end position="385"/>
    </location>
</feature>
<evidence type="ECO:0000259" key="5">
    <source>
        <dbReference type="Pfam" id="PF13657"/>
    </source>
</evidence>
<dbReference type="InterPro" id="IPR052028">
    <property type="entry name" value="HipA_Ser/Thr_kinase"/>
</dbReference>
<dbReference type="GO" id="GO:0004674">
    <property type="term" value="F:protein serine/threonine kinase activity"/>
    <property type="evidence" value="ECO:0007669"/>
    <property type="project" value="TreeGrafter"/>
</dbReference>
<dbReference type="GeneID" id="95550354"/>
<reference evidence="7" key="1">
    <citation type="submission" date="2017-04" db="EMBL/GenBank/DDBJ databases">
        <authorList>
            <person name="Varghese N."/>
            <person name="Submissions S."/>
        </authorList>
    </citation>
    <scope>NUCLEOTIDE SEQUENCE [LARGE SCALE GENOMIC DNA]</scope>
    <source>
        <strain evidence="7">Ballard 720</strain>
    </source>
</reference>
<gene>
    <name evidence="6" type="ORF">SAMN06295900_108190</name>
</gene>
<proteinExistence type="inferred from homology"/>
<keyword evidence="2" id="KW-0808">Transferase</keyword>
<evidence type="ECO:0000256" key="3">
    <source>
        <dbReference type="ARBA" id="ARBA00022777"/>
    </source>
</evidence>
<evidence type="ECO:0000256" key="1">
    <source>
        <dbReference type="ARBA" id="ARBA00010164"/>
    </source>
</evidence>
<name>A0A1X7FC72_TRICW</name>
<dbReference type="Pfam" id="PF07804">
    <property type="entry name" value="HipA_C"/>
    <property type="match status" value="1"/>
</dbReference>
<dbReference type="PANTHER" id="PTHR37419:SF1">
    <property type="entry name" value="SERINE_THREONINE-PROTEIN KINASE TOXIN HIPA"/>
    <property type="match status" value="1"/>
</dbReference>
<dbReference type="NCBIfam" id="TIGR03071">
    <property type="entry name" value="couple_hipA"/>
    <property type="match status" value="1"/>
</dbReference>
<dbReference type="Proteomes" id="UP000192911">
    <property type="component" value="Unassembled WGS sequence"/>
</dbReference>